<gene>
    <name evidence="2" type="ORF">ENK01_02505</name>
</gene>
<dbReference type="Proteomes" id="UP000885806">
    <property type="component" value="Unassembled WGS sequence"/>
</dbReference>
<evidence type="ECO:0000313" key="2">
    <source>
        <dbReference type="EMBL" id="HHI88800.1"/>
    </source>
</evidence>
<dbReference type="Pfam" id="PF04389">
    <property type="entry name" value="Peptidase_M28"/>
    <property type="match status" value="1"/>
</dbReference>
<accession>A0A7V5U1B4</accession>
<protein>
    <submittedName>
        <fullName evidence="2">M28 family peptidase</fullName>
    </submittedName>
</protein>
<dbReference type="EMBL" id="DROP01000168">
    <property type="protein sequence ID" value="HHI88800.1"/>
    <property type="molecule type" value="Genomic_DNA"/>
</dbReference>
<dbReference type="Gene3D" id="3.40.630.10">
    <property type="entry name" value="Zn peptidases"/>
    <property type="match status" value="1"/>
</dbReference>
<proteinExistence type="predicted"/>
<reference evidence="2" key="1">
    <citation type="journal article" date="2020" name="mSystems">
        <title>Genome- and Community-Level Interaction Insights into Carbon Utilization and Element Cycling Functions of Hydrothermarchaeota in Hydrothermal Sediment.</title>
        <authorList>
            <person name="Zhou Z."/>
            <person name="Liu Y."/>
            <person name="Xu W."/>
            <person name="Pan J."/>
            <person name="Luo Z.H."/>
            <person name="Li M."/>
        </authorList>
    </citation>
    <scope>NUCLEOTIDE SEQUENCE [LARGE SCALE GENOMIC DNA]</scope>
    <source>
        <strain evidence="2">HyVt-538</strain>
    </source>
</reference>
<evidence type="ECO:0000259" key="1">
    <source>
        <dbReference type="Pfam" id="PF04389"/>
    </source>
</evidence>
<feature type="domain" description="Peptidase M28" evidence="1">
    <location>
        <begin position="7"/>
        <end position="85"/>
    </location>
</feature>
<dbReference type="AlphaFoldDB" id="A0A7V5U1B4"/>
<comment type="caution">
    <text evidence="2">The sequence shown here is derived from an EMBL/GenBank/DDBJ whole genome shotgun (WGS) entry which is preliminary data.</text>
</comment>
<dbReference type="InterPro" id="IPR007484">
    <property type="entry name" value="Peptidase_M28"/>
</dbReference>
<dbReference type="SUPFAM" id="SSF53187">
    <property type="entry name" value="Zn-dependent exopeptidases"/>
    <property type="match status" value="1"/>
</dbReference>
<sequence>HNMYIDPDPKPEAGHYYRSDHISLAKKGVPMLYADGGIDHEVRGKAYGKAFEEDYVKNRYHKPTDEYDESWDLSGMQQFGEIMYELGQRLANSRDWPNWKTSAEFRAIRDKMMERE</sequence>
<organism evidence="2">
    <name type="scientific">Hellea balneolensis</name>
    <dbReference type="NCBI Taxonomy" id="287478"/>
    <lineage>
        <taxon>Bacteria</taxon>
        <taxon>Pseudomonadati</taxon>
        <taxon>Pseudomonadota</taxon>
        <taxon>Alphaproteobacteria</taxon>
        <taxon>Maricaulales</taxon>
        <taxon>Robiginitomaculaceae</taxon>
        <taxon>Hellea</taxon>
    </lineage>
</organism>
<name>A0A7V5U1B4_9PROT</name>
<feature type="non-terminal residue" evidence="2">
    <location>
        <position position="1"/>
    </location>
</feature>